<dbReference type="GO" id="GO:0015920">
    <property type="term" value="P:lipopolysaccharide transport"/>
    <property type="evidence" value="ECO:0007669"/>
    <property type="project" value="TreeGrafter"/>
</dbReference>
<keyword evidence="2" id="KW-1003">Cell membrane</keyword>
<comment type="subcellular location">
    <subcellularLocation>
        <location evidence="1">Cell membrane</location>
        <topology evidence="1">Multi-pass membrane protein</topology>
    </subcellularLocation>
</comment>
<feature type="transmembrane region" description="Helical" evidence="6">
    <location>
        <begin position="343"/>
        <end position="362"/>
    </location>
</feature>
<feature type="transmembrane region" description="Helical" evidence="6">
    <location>
        <begin position="309"/>
        <end position="327"/>
    </location>
</feature>
<evidence type="ECO:0000256" key="4">
    <source>
        <dbReference type="ARBA" id="ARBA00022989"/>
    </source>
</evidence>
<dbReference type="Pfam" id="PF03739">
    <property type="entry name" value="LptF_LptG"/>
    <property type="match status" value="1"/>
</dbReference>
<gene>
    <name evidence="7" type="primary">lptF</name>
    <name evidence="7" type="ORF">C7I55_00420</name>
</gene>
<evidence type="ECO:0000256" key="6">
    <source>
        <dbReference type="SAM" id="Phobius"/>
    </source>
</evidence>
<feature type="transmembrane region" description="Helical" evidence="6">
    <location>
        <begin position="12"/>
        <end position="30"/>
    </location>
</feature>
<feature type="transmembrane region" description="Helical" evidence="6">
    <location>
        <begin position="101"/>
        <end position="122"/>
    </location>
</feature>
<dbReference type="NCBIfam" id="TIGR04407">
    <property type="entry name" value="LptF_YjgP"/>
    <property type="match status" value="1"/>
</dbReference>
<dbReference type="InterPro" id="IPR005495">
    <property type="entry name" value="LptG/LptF_permease"/>
</dbReference>
<evidence type="ECO:0000256" key="1">
    <source>
        <dbReference type="ARBA" id="ARBA00004651"/>
    </source>
</evidence>
<evidence type="ECO:0000256" key="2">
    <source>
        <dbReference type="ARBA" id="ARBA00022475"/>
    </source>
</evidence>
<proteinExistence type="predicted"/>
<protein>
    <submittedName>
        <fullName evidence="7">LPS export ABC transporter permease LptF</fullName>
    </submittedName>
</protein>
<name>A0A2P7R022_9SPHN</name>
<accession>A0A2P7R022</accession>
<sequence length="407" mass="44905">MFTQIDRYVAKQIFVPLLGTLTLAAMLLILEKMLRLFDFVVSEGGPVQVVWKMLANLIPEYLALGIPIGLLLGVLIAFRKLALSSELDSLRAVGLGYGRLLRVPMLYAIALMALNLAIVGFIQPKARYAYEELRFELRSGALGASIKVGEFTNLGRRMTLRVEQSENNGRLLHGVFVRAETKDGKTLAVTADHGTFLATDDPDTIILRLANGRLVHNAPNYQAPRVLSFAAHDLPIDLPAIERFRGRGHGDEEELTIPELVRQGHSEALPAQTQSAIRANFHYRMVEVVMMLLMPVLAIALAVPPKRSTSGLGIFLSIVMVVTYHKVNQYAEQMGGQGKLDPILALWTPFAIFAGLIFWMFWTLAYTPGGQPIGALERVTAKIGKAIGRILRFGGARRRRSELAPAE</sequence>
<feature type="transmembrane region" description="Helical" evidence="6">
    <location>
        <begin position="285"/>
        <end position="303"/>
    </location>
</feature>
<dbReference type="RefSeq" id="WP_106511595.1">
    <property type="nucleotide sequence ID" value="NZ_PXYI01000001.1"/>
</dbReference>
<dbReference type="InterPro" id="IPR030922">
    <property type="entry name" value="LptF"/>
</dbReference>
<reference evidence="7 8" key="1">
    <citation type="submission" date="2018-03" db="EMBL/GenBank/DDBJ databases">
        <title>The draft genome of Sphingosinicella sp. GL-C-18.</title>
        <authorList>
            <person name="Liu L."/>
            <person name="Li L."/>
            <person name="Liang L."/>
            <person name="Zhang X."/>
            <person name="Wang T."/>
        </authorList>
    </citation>
    <scope>NUCLEOTIDE SEQUENCE [LARGE SCALE GENOMIC DNA]</scope>
    <source>
        <strain evidence="7 8">GL-C-18</strain>
    </source>
</reference>
<comment type="caution">
    <text evidence="7">The sequence shown here is derived from an EMBL/GenBank/DDBJ whole genome shotgun (WGS) entry which is preliminary data.</text>
</comment>
<evidence type="ECO:0000256" key="5">
    <source>
        <dbReference type="ARBA" id="ARBA00023136"/>
    </source>
</evidence>
<dbReference type="GO" id="GO:0043190">
    <property type="term" value="C:ATP-binding cassette (ABC) transporter complex"/>
    <property type="evidence" value="ECO:0007669"/>
    <property type="project" value="InterPro"/>
</dbReference>
<evidence type="ECO:0000313" key="8">
    <source>
        <dbReference type="Proteomes" id="UP000241167"/>
    </source>
</evidence>
<keyword evidence="8" id="KW-1185">Reference proteome</keyword>
<dbReference type="Proteomes" id="UP000241167">
    <property type="component" value="Unassembled WGS sequence"/>
</dbReference>
<dbReference type="GO" id="GO:0055085">
    <property type="term" value="P:transmembrane transport"/>
    <property type="evidence" value="ECO:0007669"/>
    <property type="project" value="InterPro"/>
</dbReference>
<evidence type="ECO:0000313" key="7">
    <source>
        <dbReference type="EMBL" id="PSJ43572.1"/>
    </source>
</evidence>
<organism evidence="7 8">
    <name type="scientific">Allosphingosinicella deserti</name>
    <dbReference type="NCBI Taxonomy" id="2116704"/>
    <lineage>
        <taxon>Bacteria</taxon>
        <taxon>Pseudomonadati</taxon>
        <taxon>Pseudomonadota</taxon>
        <taxon>Alphaproteobacteria</taxon>
        <taxon>Sphingomonadales</taxon>
        <taxon>Sphingomonadaceae</taxon>
        <taxon>Allosphingosinicella</taxon>
    </lineage>
</organism>
<dbReference type="OrthoDB" id="7057792at2"/>
<keyword evidence="4 6" id="KW-1133">Transmembrane helix</keyword>
<dbReference type="PANTHER" id="PTHR33529">
    <property type="entry name" value="SLR0882 PROTEIN-RELATED"/>
    <property type="match status" value="1"/>
</dbReference>
<evidence type="ECO:0000256" key="3">
    <source>
        <dbReference type="ARBA" id="ARBA00022692"/>
    </source>
</evidence>
<dbReference type="PANTHER" id="PTHR33529:SF6">
    <property type="entry name" value="YJGP_YJGQ FAMILY PERMEASE"/>
    <property type="match status" value="1"/>
</dbReference>
<dbReference type="AlphaFoldDB" id="A0A2P7R022"/>
<keyword evidence="3 6" id="KW-0812">Transmembrane</keyword>
<dbReference type="EMBL" id="PXYI01000001">
    <property type="protein sequence ID" value="PSJ43572.1"/>
    <property type="molecule type" value="Genomic_DNA"/>
</dbReference>
<feature type="transmembrane region" description="Helical" evidence="6">
    <location>
        <begin position="61"/>
        <end position="81"/>
    </location>
</feature>
<keyword evidence="5 6" id="KW-0472">Membrane</keyword>